<reference evidence="2 3" key="1">
    <citation type="submission" date="2016-01" db="EMBL/GenBank/DDBJ databases">
        <authorList>
            <person name="Regsiter A."/>
            <person name="william w."/>
        </authorList>
    </citation>
    <scope>NUCLEOTIDE SEQUENCE [LARGE SCALE GENOMIC DNA]</scope>
    <source>
        <strain evidence="2 3">CFBP 5494</strain>
    </source>
</reference>
<dbReference type="AlphaFoldDB" id="A0A9W5F0I4"/>
<gene>
    <name evidence="2" type="ORF">AGR2A_Cc30077</name>
</gene>
<feature type="region of interest" description="Disordered" evidence="1">
    <location>
        <begin position="1"/>
        <end position="29"/>
    </location>
</feature>
<dbReference type="EMBL" id="FBVY01000014">
    <property type="protein sequence ID" value="CUW91736.1"/>
    <property type="molecule type" value="Genomic_DNA"/>
</dbReference>
<evidence type="ECO:0000256" key="1">
    <source>
        <dbReference type="SAM" id="MobiDB-lite"/>
    </source>
</evidence>
<comment type="caution">
    <text evidence="2">The sequence shown here is derived from an EMBL/GenBank/DDBJ whole genome shotgun (WGS) entry which is preliminary data.</text>
</comment>
<keyword evidence="3" id="KW-1185">Reference proteome</keyword>
<feature type="compositionally biased region" description="Polar residues" evidence="1">
    <location>
        <begin position="1"/>
        <end position="14"/>
    </location>
</feature>
<proteinExistence type="predicted"/>
<protein>
    <submittedName>
        <fullName evidence="2">Uncharacterized protein</fullName>
    </submittedName>
</protein>
<organism evidence="2 3">
    <name type="scientific">Agrobacterium genomosp. 2 str. CFBP 5494</name>
    <dbReference type="NCBI Taxonomy" id="1183436"/>
    <lineage>
        <taxon>Bacteria</taxon>
        <taxon>Pseudomonadati</taxon>
        <taxon>Pseudomonadota</taxon>
        <taxon>Alphaproteobacteria</taxon>
        <taxon>Hyphomicrobiales</taxon>
        <taxon>Rhizobiaceae</taxon>
        <taxon>Rhizobium/Agrobacterium group</taxon>
        <taxon>Agrobacterium</taxon>
        <taxon>Agrobacterium tumefaciens complex</taxon>
    </lineage>
</organism>
<accession>A0A9W5F0I4</accession>
<sequence length="68" mass="7123">MAGSRANQEANASDMSMGPGNDGATAEGMPFFYGSPPVIVGVDPRPDPIAGAYSLRRTCLTFYLLVGR</sequence>
<dbReference type="Proteomes" id="UP000191933">
    <property type="component" value="Unassembled WGS sequence"/>
</dbReference>
<evidence type="ECO:0000313" key="3">
    <source>
        <dbReference type="Proteomes" id="UP000191933"/>
    </source>
</evidence>
<name>A0A9W5F0I4_9HYPH</name>
<evidence type="ECO:0000313" key="2">
    <source>
        <dbReference type="EMBL" id="CUW91736.1"/>
    </source>
</evidence>